<dbReference type="Proteomes" id="UP000266568">
    <property type="component" value="Unassembled WGS sequence"/>
</dbReference>
<evidence type="ECO:0000313" key="12">
    <source>
        <dbReference type="Proteomes" id="UP000266568"/>
    </source>
</evidence>
<dbReference type="Pfam" id="PF02463">
    <property type="entry name" value="SMC_N"/>
    <property type="match status" value="1"/>
</dbReference>
<dbReference type="InterPro" id="IPR004604">
    <property type="entry name" value="DNA_recomb/repair_RecN"/>
</dbReference>
<keyword evidence="6" id="KW-0067">ATP-binding</keyword>
<dbReference type="OrthoDB" id="9806954at2"/>
<name>A0A397PAJ4_9SPHN</name>
<dbReference type="NCBIfam" id="TIGR00634">
    <property type="entry name" value="recN"/>
    <property type="match status" value="1"/>
</dbReference>
<evidence type="ECO:0000256" key="2">
    <source>
        <dbReference type="ARBA" id="ARBA00009441"/>
    </source>
</evidence>
<sequence>MLSALSIRDVVLIEALDLDFEAGLGVLTGETGAGKSILLDALGLALGARADSALVRAGASQAVVTASFNTPASVGATLADNGITIEPGEPLMIRRIVKADGGSRAFVNDSPASAGLLRELGAQLVEIHGQHDDRGLLNPRGHRALLDVFGRIDAAPVADAWRGWRTAEDALAEARAEQDAAARDHDFLSHAVAELRALAPEPGEEETLAARRATMQRGEKIAGDLQAVADLLDSAEGGLARLRQAARILERVAGDHEALAEALAAIDRAIIEGAAAEDRIDAAANALAFDPARLDADETRLFELRGLARKHRVQPDDLAALTDELSARLDRIESGDEGIARLEREATEAARRYEDAADALSLARREAAARLDAAVTGELAPLKLDAARFRTAVAPLPAEQWGAAGRDRVEFEVSTNPGAPFGALIRIASGGELSRFILALKVALAEQGAAATMVFDEIDRGVGGAVASAIGERLARLAEGAQVLVVTHSPQVAARGRQHLLIAKSHDGFVTRTDVRALDETARREEIARMLSGIDITPEARAQADRLIAPAMS</sequence>
<dbReference type="AlphaFoldDB" id="A0A397PAJ4"/>
<dbReference type="RefSeq" id="WP_119035905.1">
    <property type="nucleotide sequence ID" value="NZ_QXDC01000003.1"/>
</dbReference>
<evidence type="ECO:0000256" key="9">
    <source>
        <dbReference type="PIRNR" id="PIRNR003128"/>
    </source>
</evidence>
<dbReference type="EMBL" id="QXDC01000003">
    <property type="protein sequence ID" value="RIA44225.1"/>
    <property type="molecule type" value="Genomic_DNA"/>
</dbReference>
<feature type="domain" description="RecF/RecN/SMC N-terminal" evidence="10">
    <location>
        <begin position="14"/>
        <end position="508"/>
    </location>
</feature>
<evidence type="ECO:0000256" key="1">
    <source>
        <dbReference type="ARBA" id="ARBA00003618"/>
    </source>
</evidence>
<keyword evidence="12" id="KW-1185">Reference proteome</keyword>
<evidence type="ECO:0000256" key="4">
    <source>
        <dbReference type="ARBA" id="ARBA00022741"/>
    </source>
</evidence>
<dbReference type="GO" id="GO:0006281">
    <property type="term" value="P:DNA repair"/>
    <property type="evidence" value="ECO:0007669"/>
    <property type="project" value="UniProtKB-KW"/>
</dbReference>
<gene>
    <name evidence="11" type="ORF">DFR49_2464</name>
</gene>
<keyword evidence="4" id="KW-0547">Nucleotide-binding</keyword>
<dbReference type="FunFam" id="3.40.50.300:FF:000356">
    <property type="entry name" value="DNA repair protein RecN"/>
    <property type="match status" value="1"/>
</dbReference>
<dbReference type="PANTHER" id="PTHR11059">
    <property type="entry name" value="DNA REPAIR PROTEIN RECN"/>
    <property type="match status" value="1"/>
</dbReference>
<dbReference type="SUPFAM" id="SSF52540">
    <property type="entry name" value="P-loop containing nucleoside triphosphate hydrolases"/>
    <property type="match status" value="2"/>
</dbReference>
<organism evidence="11 12">
    <name type="scientific">Hephaestia caeni</name>
    <dbReference type="NCBI Taxonomy" id="645617"/>
    <lineage>
        <taxon>Bacteria</taxon>
        <taxon>Pseudomonadati</taxon>
        <taxon>Pseudomonadota</taxon>
        <taxon>Alphaproteobacteria</taxon>
        <taxon>Sphingomonadales</taxon>
        <taxon>Sphingomonadaceae</taxon>
        <taxon>Hephaestia</taxon>
    </lineage>
</organism>
<comment type="function">
    <text evidence="1 9">May be involved in recombinational repair of damaged DNA.</text>
</comment>
<evidence type="ECO:0000256" key="3">
    <source>
        <dbReference type="ARBA" id="ARBA00021315"/>
    </source>
</evidence>
<keyword evidence="5 9" id="KW-0227">DNA damage</keyword>
<dbReference type="Gene3D" id="3.40.50.300">
    <property type="entry name" value="P-loop containing nucleotide triphosphate hydrolases"/>
    <property type="match status" value="2"/>
</dbReference>
<dbReference type="PANTHER" id="PTHR11059:SF0">
    <property type="entry name" value="DNA REPAIR PROTEIN RECN"/>
    <property type="match status" value="1"/>
</dbReference>
<protein>
    <recommendedName>
        <fullName evidence="3 9">DNA repair protein RecN</fullName>
    </recommendedName>
    <alternativeName>
        <fullName evidence="8 9">Recombination protein N</fullName>
    </alternativeName>
</protein>
<comment type="caution">
    <text evidence="11">The sequence shown here is derived from an EMBL/GenBank/DDBJ whole genome shotgun (WGS) entry which is preliminary data.</text>
</comment>
<dbReference type="GO" id="GO:0005524">
    <property type="term" value="F:ATP binding"/>
    <property type="evidence" value="ECO:0007669"/>
    <property type="project" value="UniProtKB-KW"/>
</dbReference>
<comment type="similarity">
    <text evidence="2 9">Belongs to the RecN family.</text>
</comment>
<evidence type="ECO:0000259" key="10">
    <source>
        <dbReference type="Pfam" id="PF02463"/>
    </source>
</evidence>
<keyword evidence="7 9" id="KW-0234">DNA repair</keyword>
<dbReference type="GO" id="GO:0006310">
    <property type="term" value="P:DNA recombination"/>
    <property type="evidence" value="ECO:0007669"/>
    <property type="project" value="InterPro"/>
</dbReference>
<dbReference type="GO" id="GO:0043590">
    <property type="term" value="C:bacterial nucleoid"/>
    <property type="evidence" value="ECO:0007669"/>
    <property type="project" value="TreeGrafter"/>
</dbReference>
<evidence type="ECO:0000256" key="6">
    <source>
        <dbReference type="ARBA" id="ARBA00022840"/>
    </source>
</evidence>
<dbReference type="PIRSF" id="PIRSF003128">
    <property type="entry name" value="RecN"/>
    <property type="match status" value="1"/>
</dbReference>
<dbReference type="GO" id="GO:0009432">
    <property type="term" value="P:SOS response"/>
    <property type="evidence" value="ECO:0007669"/>
    <property type="project" value="TreeGrafter"/>
</dbReference>
<evidence type="ECO:0000313" key="11">
    <source>
        <dbReference type="EMBL" id="RIA44225.1"/>
    </source>
</evidence>
<accession>A0A397PAJ4</accession>
<dbReference type="CDD" id="cd03241">
    <property type="entry name" value="ABC_RecN"/>
    <property type="match status" value="1"/>
</dbReference>
<evidence type="ECO:0000256" key="7">
    <source>
        <dbReference type="ARBA" id="ARBA00023204"/>
    </source>
</evidence>
<dbReference type="InterPro" id="IPR003395">
    <property type="entry name" value="RecF/RecN/SMC_N"/>
</dbReference>
<reference evidence="11 12" key="1">
    <citation type="submission" date="2018-08" db="EMBL/GenBank/DDBJ databases">
        <title>Genomic Encyclopedia of Type Strains, Phase IV (KMG-IV): sequencing the most valuable type-strain genomes for metagenomic binning, comparative biology and taxonomic classification.</title>
        <authorList>
            <person name="Goeker M."/>
        </authorList>
    </citation>
    <scope>NUCLEOTIDE SEQUENCE [LARGE SCALE GENOMIC DNA]</scope>
    <source>
        <strain evidence="11 12">DSM 25527</strain>
    </source>
</reference>
<dbReference type="InterPro" id="IPR027417">
    <property type="entry name" value="P-loop_NTPase"/>
</dbReference>
<evidence type="ECO:0000256" key="8">
    <source>
        <dbReference type="ARBA" id="ARBA00033408"/>
    </source>
</evidence>
<evidence type="ECO:0000256" key="5">
    <source>
        <dbReference type="ARBA" id="ARBA00022763"/>
    </source>
</evidence>
<proteinExistence type="inferred from homology"/>